<organism evidence="2 3">
    <name type="scientific">Plasmodium ovale curtisi</name>
    <dbReference type="NCBI Taxonomy" id="864141"/>
    <lineage>
        <taxon>Eukaryota</taxon>
        <taxon>Sar</taxon>
        <taxon>Alveolata</taxon>
        <taxon>Apicomplexa</taxon>
        <taxon>Aconoidasida</taxon>
        <taxon>Haemosporida</taxon>
        <taxon>Plasmodiidae</taxon>
        <taxon>Plasmodium</taxon>
        <taxon>Plasmodium (Plasmodium)</taxon>
    </lineage>
</organism>
<feature type="compositionally biased region" description="Basic and acidic residues" evidence="1">
    <location>
        <begin position="292"/>
        <end position="306"/>
    </location>
</feature>
<feature type="compositionally biased region" description="Basic and acidic residues" evidence="1">
    <location>
        <begin position="314"/>
        <end position="329"/>
    </location>
</feature>
<accession>A0A1A8VTQ1</accession>
<evidence type="ECO:0000313" key="2">
    <source>
        <dbReference type="EMBL" id="SBS83050.1"/>
    </source>
</evidence>
<reference evidence="3" key="1">
    <citation type="submission" date="2016-05" db="EMBL/GenBank/DDBJ databases">
        <authorList>
            <person name="Naeem Raeece"/>
        </authorList>
    </citation>
    <scope>NUCLEOTIDE SEQUENCE [LARGE SCALE GENOMIC DNA]</scope>
</reference>
<name>A0A1A8VTQ1_PLAOA</name>
<dbReference type="InterPro" id="IPR027417">
    <property type="entry name" value="P-loop_NTPase"/>
</dbReference>
<sequence>MEIQIMEETLARLKIFYTFFTRSAERVKENNEFVASEEAQAYSYKEDRIIKEKGKKKLTFNDEKDSPKKEETRDGKENEHQRGWQHDGQRVRQDDLLTNEQRQRPFAFLFSTAGRELLMSDTFLVEQKRKRNSFLMEDCVVKYEQNCWTISSKGKHIYAVIGEGKRDEIGMEDGMISYVYFLYTNYQRNYVNDLTYYVQADFTENTFKEVNIFFIDLSEKIWNFALKKRVLQKMLIHVKRSKGLCFIFFSSILMGKYKLCVSNMVRQLRRDKQGNRGEATVFYLVEGGDAEGKSVDEKSNSVDAEGKSVNAYGKPKDVDGETKDVDGEGGARDGGSICCSFFSSIASIFSLLQEENVPFLKVYNLERYTRIFIYNCENMQRKIFINHLQKLPNFYIYEVNINTLFGLYFSETERNILRVFKKCQRTLKCTSKNVCLVIDGIDVIARGRSNKDDTRGSCQTSDVDTRWSDNTRKGEGGVDNDRLLTTLLLCLDSIDNCTIKKRCRLGGNGLLQKGKGALLVQKMREKYQKEGTLKCANDDTGRDTHEDNQEDIDTKLGTSESSDFGDRSLDGDSKGAHWKKKLEGHVTYDLNKLEKIYKLRRAEIMKKKKKKNLSVIVLSDLDLTNFDPSFTRAGRFFHFVKFFDLCTISLAFYVSKSLCYLFTEIWEEKHEEEKMRFKLVMCLFIFFLLHTNIESKDAKSLNFKALFLSTPNRKYKIVHIHNNKSIKKVAGIQKTVKSNVFVQGILKRGNITRLRMFSFSPLSVSSKFFAANIKSLKLSALHFIRIYKFIIYIRCLLEWLPQINPHLNPFVYVFTYTNSYVQFFHVIQIHSKRIWYRFERSIFLVVFGNDRILSIIVVDPFPKLYMYQKMFRSDAHFLMLCNLRFLEIQNLLIKRFNIFKNEEIKILKKNNTKIILYEWAKYLTEENKNTDIKNIPLNVLCNKKVHDIIKNDIDCRWLINMINVVKIEKEKKKISKNEFNYIDKLHLNNYPNVFYYEYPQYPYNYFEKKKMTNFFSLIKFPYNDILNISKKVTDISFYGTCRNKEIDKCNDTNDNDKDSDFKKSSDNDMESDFKKSSDNDKESYFKKSNDNDKENDKQFDEHNINYTSSNYVYAPSEMETSKENYH</sequence>
<dbReference type="Proteomes" id="UP000078560">
    <property type="component" value="Unassembled WGS sequence"/>
</dbReference>
<feature type="compositionally biased region" description="Basic and acidic residues" evidence="1">
    <location>
        <begin position="59"/>
        <end position="91"/>
    </location>
</feature>
<dbReference type="EMBL" id="FLQU01000243">
    <property type="protein sequence ID" value="SBS83050.1"/>
    <property type="molecule type" value="Genomic_DNA"/>
</dbReference>
<protein>
    <submittedName>
        <fullName evidence="2">Uncharacterized protein</fullName>
    </submittedName>
</protein>
<proteinExistence type="predicted"/>
<feature type="compositionally biased region" description="Basic and acidic residues" evidence="1">
    <location>
        <begin position="531"/>
        <end position="547"/>
    </location>
</feature>
<feature type="region of interest" description="Disordered" evidence="1">
    <location>
        <begin position="1048"/>
        <end position="1126"/>
    </location>
</feature>
<feature type="region of interest" description="Disordered" evidence="1">
    <location>
        <begin position="531"/>
        <end position="575"/>
    </location>
</feature>
<feature type="region of interest" description="Disordered" evidence="1">
    <location>
        <begin position="56"/>
        <end position="91"/>
    </location>
</feature>
<dbReference type="Gene3D" id="3.40.50.300">
    <property type="entry name" value="P-loop containing nucleotide triphosphate hydrolases"/>
    <property type="match status" value="1"/>
</dbReference>
<evidence type="ECO:0000256" key="1">
    <source>
        <dbReference type="SAM" id="MobiDB-lite"/>
    </source>
</evidence>
<feature type="region of interest" description="Disordered" evidence="1">
    <location>
        <begin position="292"/>
        <end position="329"/>
    </location>
</feature>
<feature type="compositionally biased region" description="Basic and acidic residues" evidence="1">
    <location>
        <begin position="564"/>
        <end position="575"/>
    </location>
</feature>
<evidence type="ECO:0000313" key="3">
    <source>
        <dbReference type="Proteomes" id="UP000078560"/>
    </source>
</evidence>
<dbReference type="AlphaFoldDB" id="A0A1A8VTQ1"/>
<feature type="compositionally biased region" description="Basic and acidic residues" evidence="1">
    <location>
        <begin position="1048"/>
        <end position="1103"/>
    </location>
</feature>
<gene>
    <name evidence="2" type="ORF">POVCU2_0018630</name>
</gene>